<dbReference type="KEGG" id="aten:116286240"/>
<name>A0A6P8GWD3_ACTTE</name>
<evidence type="ECO:0000313" key="2">
    <source>
        <dbReference type="Proteomes" id="UP000515163"/>
    </source>
</evidence>
<protein>
    <submittedName>
        <fullName evidence="3">Uncharacterized protein LOC116286240 isoform X1</fullName>
    </submittedName>
</protein>
<feature type="transmembrane region" description="Helical" evidence="1">
    <location>
        <begin position="208"/>
        <end position="230"/>
    </location>
</feature>
<dbReference type="RefSeq" id="XP_031548564.1">
    <property type="nucleotide sequence ID" value="XM_031692704.1"/>
</dbReference>
<dbReference type="Proteomes" id="UP000515163">
    <property type="component" value="Unplaced"/>
</dbReference>
<gene>
    <name evidence="3" type="primary">LOC116286240</name>
</gene>
<feature type="transmembrane region" description="Helical" evidence="1">
    <location>
        <begin position="313"/>
        <end position="335"/>
    </location>
</feature>
<accession>A0A6P8GWD3</accession>
<sequence>MDNLCEPFLSSESTDCSIIEPDQRKKPYGPLITAKQKEVEVDLIEDIDVDIENGTYFLCARAFAVVSQRRRKTRTIMTAPFILLTMLVGLWPVCRYKVFQKFFMVIGVAINTYVFIGNIAVYRFCAVITPNAANELSPFLCYGMMAFNETSKQWAKIFRPVLFSRALFSFAQFSGYILIAHCILGKLPKQKKAVPLKLAYNLLTRKQWIKLNFQILLSFSIWITFLVSDLRHAEKYIPKDHFVIWLKIENLVVWFYVGAPLWIFAVMISALESLITACIHEIKELREGDINEVISIYQELCNHIFSTVRGLKFWFVIHWFAFGMAFIVDVALGFKSVDSLPNQQNEFQFWVFHIAFLAFALYPFLYPSICAASLTSKCGNMLEQLNFISSTAWRPGHPLKIRSNMNEFLIFANQTHCGFRIGRLTFNNGLAWISICFGIFGMVFKLL</sequence>
<evidence type="ECO:0000313" key="3">
    <source>
        <dbReference type="RefSeq" id="XP_031548564.1"/>
    </source>
</evidence>
<feature type="transmembrane region" description="Helical" evidence="1">
    <location>
        <begin position="76"/>
        <end position="93"/>
    </location>
</feature>
<evidence type="ECO:0000256" key="1">
    <source>
        <dbReference type="SAM" id="Phobius"/>
    </source>
</evidence>
<keyword evidence="1" id="KW-1133">Transmembrane helix</keyword>
<keyword evidence="1" id="KW-0472">Membrane</keyword>
<dbReference type="GeneID" id="116286240"/>
<organism evidence="2 3">
    <name type="scientific">Actinia tenebrosa</name>
    <name type="common">Australian red waratah sea anemone</name>
    <dbReference type="NCBI Taxonomy" id="6105"/>
    <lineage>
        <taxon>Eukaryota</taxon>
        <taxon>Metazoa</taxon>
        <taxon>Cnidaria</taxon>
        <taxon>Anthozoa</taxon>
        <taxon>Hexacorallia</taxon>
        <taxon>Actiniaria</taxon>
        <taxon>Actiniidae</taxon>
        <taxon>Actinia</taxon>
    </lineage>
</organism>
<dbReference type="AlphaFoldDB" id="A0A6P8GWD3"/>
<reference evidence="3" key="1">
    <citation type="submission" date="2025-08" db="UniProtKB">
        <authorList>
            <consortium name="RefSeq"/>
        </authorList>
    </citation>
    <scope>IDENTIFICATION</scope>
    <source>
        <tissue evidence="3">Tentacle</tissue>
    </source>
</reference>
<keyword evidence="2" id="KW-1185">Reference proteome</keyword>
<feature type="transmembrane region" description="Helical" evidence="1">
    <location>
        <begin position="166"/>
        <end position="188"/>
    </location>
</feature>
<keyword evidence="1" id="KW-0812">Transmembrane</keyword>
<proteinExistence type="predicted"/>
<feature type="transmembrane region" description="Helical" evidence="1">
    <location>
        <begin position="251"/>
        <end position="271"/>
    </location>
</feature>
<feature type="transmembrane region" description="Helical" evidence="1">
    <location>
        <begin position="347"/>
        <end position="366"/>
    </location>
</feature>
<feature type="transmembrane region" description="Helical" evidence="1">
    <location>
        <begin position="429"/>
        <end position="446"/>
    </location>
</feature>
<dbReference type="InParanoid" id="A0A6P8GWD3"/>
<feature type="transmembrane region" description="Helical" evidence="1">
    <location>
        <begin position="99"/>
        <end position="121"/>
    </location>
</feature>
<dbReference type="OrthoDB" id="5968746at2759"/>